<proteinExistence type="predicted"/>
<protein>
    <submittedName>
        <fullName evidence="1">Uncharacterized protein</fullName>
    </submittedName>
</protein>
<dbReference type="AlphaFoldDB" id="A0A815YJU3"/>
<evidence type="ECO:0000313" key="1">
    <source>
        <dbReference type="EMBL" id="CAF1571657.1"/>
    </source>
</evidence>
<sequence>MKDKDPFPYGLLMKNEPALNGYHAQAAAAAMAVNS</sequence>
<feature type="non-terminal residue" evidence="1">
    <location>
        <position position="35"/>
    </location>
</feature>
<name>A0A815YJU3_9BILA</name>
<evidence type="ECO:0000313" key="2">
    <source>
        <dbReference type="Proteomes" id="UP000663845"/>
    </source>
</evidence>
<organism evidence="1 2">
    <name type="scientific">Adineta steineri</name>
    <dbReference type="NCBI Taxonomy" id="433720"/>
    <lineage>
        <taxon>Eukaryota</taxon>
        <taxon>Metazoa</taxon>
        <taxon>Spiralia</taxon>
        <taxon>Gnathifera</taxon>
        <taxon>Rotifera</taxon>
        <taxon>Eurotatoria</taxon>
        <taxon>Bdelloidea</taxon>
        <taxon>Adinetida</taxon>
        <taxon>Adinetidae</taxon>
        <taxon>Adineta</taxon>
    </lineage>
</organism>
<dbReference type="EMBL" id="CAJNOG010009308">
    <property type="protein sequence ID" value="CAF1571657.1"/>
    <property type="molecule type" value="Genomic_DNA"/>
</dbReference>
<accession>A0A815YJU3</accession>
<gene>
    <name evidence="1" type="ORF">JYZ213_LOCUS47382</name>
</gene>
<reference evidence="1" key="1">
    <citation type="submission" date="2021-02" db="EMBL/GenBank/DDBJ databases">
        <authorList>
            <person name="Nowell W R."/>
        </authorList>
    </citation>
    <scope>NUCLEOTIDE SEQUENCE</scope>
</reference>
<comment type="caution">
    <text evidence="1">The sequence shown here is derived from an EMBL/GenBank/DDBJ whole genome shotgun (WGS) entry which is preliminary data.</text>
</comment>
<dbReference type="Proteomes" id="UP000663845">
    <property type="component" value="Unassembled WGS sequence"/>
</dbReference>